<reference evidence="2" key="1">
    <citation type="journal article" date="2012" name="Nature">
        <title>The tomato genome sequence provides insights into fleshy fruit evolution.</title>
        <authorList>
            <consortium name="Tomato Genome Consortium"/>
        </authorList>
    </citation>
    <scope>NUCLEOTIDE SEQUENCE [LARGE SCALE GENOMIC DNA]</scope>
    <source>
        <strain evidence="2">cv. Heinz 1706</strain>
    </source>
</reference>
<sequence length="64" mass="7312">MLKIKTRKIERIKMVIQRLEICIGMVKLAFEFVAVFVKAVGSVISAEEEERNYVAQTPYIGLLP</sequence>
<reference evidence="2" key="2">
    <citation type="submission" date="2019-01" db="UniProtKB">
        <authorList>
            <consortium name="EnsemblPlants"/>
        </authorList>
    </citation>
    <scope>IDENTIFICATION</scope>
    <source>
        <strain evidence="2">cv. Heinz 1706</strain>
    </source>
</reference>
<accession>A0A3Q7ET07</accession>
<dbReference type="AlphaFoldDB" id="A0A3Q7ET07"/>
<evidence type="ECO:0000313" key="3">
    <source>
        <dbReference type="Proteomes" id="UP000004994"/>
    </source>
</evidence>
<proteinExistence type="predicted"/>
<keyword evidence="1" id="KW-1133">Transmembrane helix</keyword>
<dbReference type="PANTHER" id="PTHR37705">
    <property type="entry name" value="BNAA08G11710D PROTEIN"/>
    <property type="match status" value="1"/>
</dbReference>
<keyword evidence="1" id="KW-0472">Membrane</keyword>
<feature type="transmembrane region" description="Helical" evidence="1">
    <location>
        <begin position="21"/>
        <end position="44"/>
    </location>
</feature>
<dbReference type="Gramene" id="Solyc01g108700.3.1">
    <property type="protein sequence ID" value="Solyc01g108700.3.1.1"/>
    <property type="gene ID" value="Solyc01g108700.3"/>
</dbReference>
<evidence type="ECO:0000313" key="2">
    <source>
        <dbReference type="EnsemblPlants" id="Solyc01g108700.3.1.1"/>
    </source>
</evidence>
<protein>
    <submittedName>
        <fullName evidence="2">Uncharacterized protein</fullName>
    </submittedName>
</protein>
<keyword evidence="1" id="KW-0812">Transmembrane</keyword>
<dbReference type="EnsemblPlants" id="Solyc01g108700.3.1">
    <property type="protein sequence ID" value="Solyc01g108700.3.1.1"/>
    <property type="gene ID" value="Solyc01g108700.3"/>
</dbReference>
<name>A0A3Q7ET07_SOLLC</name>
<dbReference type="Proteomes" id="UP000004994">
    <property type="component" value="Chromosome 1"/>
</dbReference>
<dbReference type="OMA" id="KLAFEFV"/>
<dbReference type="PaxDb" id="4081-Solyc01g108700.2.1"/>
<keyword evidence="3" id="KW-1185">Reference proteome</keyword>
<dbReference type="PANTHER" id="PTHR37705:SF1">
    <property type="entry name" value="TRANSMEMBRANE PROTEIN"/>
    <property type="match status" value="1"/>
</dbReference>
<dbReference type="InParanoid" id="A0A3Q7ET07"/>
<evidence type="ECO:0000256" key="1">
    <source>
        <dbReference type="SAM" id="Phobius"/>
    </source>
</evidence>
<organism evidence="2">
    <name type="scientific">Solanum lycopersicum</name>
    <name type="common">Tomato</name>
    <name type="synonym">Lycopersicon esculentum</name>
    <dbReference type="NCBI Taxonomy" id="4081"/>
    <lineage>
        <taxon>Eukaryota</taxon>
        <taxon>Viridiplantae</taxon>
        <taxon>Streptophyta</taxon>
        <taxon>Embryophyta</taxon>
        <taxon>Tracheophyta</taxon>
        <taxon>Spermatophyta</taxon>
        <taxon>Magnoliopsida</taxon>
        <taxon>eudicotyledons</taxon>
        <taxon>Gunneridae</taxon>
        <taxon>Pentapetalae</taxon>
        <taxon>asterids</taxon>
        <taxon>lamiids</taxon>
        <taxon>Solanales</taxon>
        <taxon>Solanaceae</taxon>
        <taxon>Solanoideae</taxon>
        <taxon>Solaneae</taxon>
        <taxon>Solanum</taxon>
        <taxon>Solanum subgen. Lycopersicon</taxon>
    </lineage>
</organism>